<name>A0A2R4WI28_9HYPH</name>
<organism evidence="1 2">
    <name type="scientific">Methylobacterium currus</name>
    <dbReference type="NCBI Taxonomy" id="2051553"/>
    <lineage>
        <taxon>Bacteria</taxon>
        <taxon>Pseudomonadati</taxon>
        <taxon>Pseudomonadota</taxon>
        <taxon>Alphaproteobacteria</taxon>
        <taxon>Hyphomicrobiales</taxon>
        <taxon>Methylobacteriaceae</taxon>
        <taxon>Methylobacterium</taxon>
    </lineage>
</organism>
<evidence type="ECO:0000313" key="1">
    <source>
        <dbReference type="EMBL" id="AWB21190.1"/>
    </source>
</evidence>
<dbReference type="Proteomes" id="UP000244755">
    <property type="component" value="Chromosome 1"/>
</dbReference>
<evidence type="ECO:0000313" key="2">
    <source>
        <dbReference type="Proteomes" id="UP000244755"/>
    </source>
</evidence>
<dbReference type="EMBL" id="CP028843">
    <property type="protein sequence ID" value="AWB21190.1"/>
    <property type="molecule type" value="Genomic_DNA"/>
</dbReference>
<dbReference type="KEGG" id="mee:DA075_09925"/>
<gene>
    <name evidence="1" type="ORF">DA075_09925</name>
</gene>
<dbReference type="AlphaFoldDB" id="A0A2R4WI28"/>
<keyword evidence="2" id="KW-1185">Reference proteome</keyword>
<reference evidence="1 2" key="1">
    <citation type="submission" date="2018-04" db="EMBL/GenBank/DDBJ databases">
        <title>Methylobacterium sp. PR1016A genome.</title>
        <authorList>
            <person name="Park W."/>
        </authorList>
    </citation>
    <scope>NUCLEOTIDE SEQUENCE [LARGE SCALE GENOMIC DNA]</scope>
    <source>
        <strain evidence="1 2">PR1016A</strain>
    </source>
</reference>
<proteinExistence type="predicted"/>
<accession>A0A2R4WI28</accession>
<dbReference type="RefSeq" id="WP_099953066.1">
    <property type="nucleotide sequence ID" value="NZ_CP028843.1"/>
</dbReference>
<protein>
    <submittedName>
        <fullName evidence="1">Uncharacterized protein</fullName>
    </submittedName>
</protein>
<sequence length="79" mass="8505">MADDIDDNFDHIAKYENPPGYGDTIGGVVLYDPLPSTIEAACAAFWADWPRIAANAPAMADEHRSRMRAAIEAAVRASA</sequence>